<dbReference type="EMBL" id="DRTV01000071">
    <property type="protein sequence ID" value="HHF57960.1"/>
    <property type="molecule type" value="Genomic_DNA"/>
</dbReference>
<dbReference type="PANTHER" id="PTHR48078">
    <property type="entry name" value="THREONINE DEHYDRATASE, MITOCHONDRIAL-RELATED"/>
    <property type="match status" value="1"/>
</dbReference>
<name>A0A7C5MDB0_UNCW3</name>
<keyword evidence="3 6" id="KW-0663">Pyridoxal phosphate</keyword>
<dbReference type="GO" id="GO:0009088">
    <property type="term" value="P:threonine biosynthetic process"/>
    <property type="evidence" value="ECO:0007669"/>
    <property type="project" value="UniProtKB-UniRule"/>
</dbReference>
<dbReference type="GO" id="GO:0004794">
    <property type="term" value="F:threonine deaminase activity"/>
    <property type="evidence" value="ECO:0007669"/>
    <property type="project" value="TreeGrafter"/>
</dbReference>
<evidence type="ECO:0000256" key="4">
    <source>
        <dbReference type="ARBA" id="ARBA00023239"/>
    </source>
</evidence>
<dbReference type="EC" id="4.2.3.1" evidence="5"/>
<organism evidence="8">
    <name type="scientific">candidate division WOR-3 bacterium</name>
    <dbReference type="NCBI Taxonomy" id="2052148"/>
    <lineage>
        <taxon>Bacteria</taxon>
        <taxon>Bacteria division WOR-3</taxon>
    </lineage>
</organism>
<comment type="caution">
    <text evidence="8">The sequence shown here is derived from an EMBL/GenBank/DDBJ whole genome shotgun (WGS) entry which is preliminary data.</text>
</comment>
<evidence type="ECO:0000256" key="2">
    <source>
        <dbReference type="ARBA" id="ARBA00005517"/>
    </source>
</evidence>
<dbReference type="PANTHER" id="PTHR48078:SF6">
    <property type="entry name" value="L-THREONINE DEHYDRATASE CATABOLIC TDCB"/>
    <property type="match status" value="1"/>
</dbReference>
<dbReference type="InterPro" id="IPR001926">
    <property type="entry name" value="TrpB-like_PALP"/>
</dbReference>
<dbReference type="AlphaFoldDB" id="A0A7C5MDB0"/>
<dbReference type="Gene3D" id="3.40.50.1100">
    <property type="match status" value="2"/>
</dbReference>
<feature type="domain" description="Tryptophan synthase beta chain-like PALP" evidence="7">
    <location>
        <begin position="53"/>
        <end position="347"/>
    </location>
</feature>
<gene>
    <name evidence="8" type="primary">thrC</name>
    <name evidence="8" type="ORF">ENL41_00875</name>
</gene>
<evidence type="ECO:0000256" key="6">
    <source>
        <dbReference type="PIRSR" id="PIRSR604450-51"/>
    </source>
</evidence>
<dbReference type="InterPro" id="IPR050147">
    <property type="entry name" value="Ser/Thr_Dehydratase"/>
</dbReference>
<dbReference type="SUPFAM" id="SSF53686">
    <property type="entry name" value="Tryptophan synthase beta subunit-like PLP-dependent enzymes"/>
    <property type="match status" value="1"/>
</dbReference>
<accession>A0A7C5MDB0</accession>
<dbReference type="NCBIfam" id="TIGR00260">
    <property type="entry name" value="thrC"/>
    <property type="match status" value="1"/>
</dbReference>
<dbReference type="Pfam" id="PF00291">
    <property type="entry name" value="PALP"/>
    <property type="match status" value="1"/>
</dbReference>
<evidence type="ECO:0000256" key="1">
    <source>
        <dbReference type="ARBA" id="ARBA00001933"/>
    </source>
</evidence>
<dbReference type="InterPro" id="IPR036052">
    <property type="entry name" value="TrpB-like_PALP_sf"/>
</dbReference>
<reference evidence="8" key="1">
    <citation type="journal article" date="2020" name="mSystems">
        <title>Genome- and Community-Level Interaction Insights into Carbon Utilization and Element Cycling Functions of Hydrothermarchaeota in Hydrothermal Sediment.</title>
        <authorList>
            <person name="Zhou Z."/>
            <person name="Liu Y."/>
            <person name="Xu W."/>
            <person name="Pan J."/>
            <person name="Luo Z.H."/>
            <person name="Li M."/>
        </authorList>
    </citation>
    <scope>NUCLEOTIDE SEQUENCE [LARGE SCALE GENOMIC DNA]</scope>
    <source>
        <strain evidence="8">HyVt-94</strain>
    </source>
</reference>
<dbReference type="GO" id="GO:0003941">
    <property type="term" value="F:L-serine ammonia-lyase activity"/>
    <property type="evidence" value="ECO:0007669"/>
    <property type="project" value="TreeGrafter"/>
</dbReference>
<dbReference type="GO" id="GO:0006567">
    <property type="term" value="P:L-threonine catabolic process"/>
    <property type="evidence" value="ECO:0007669"/>
    <property type="project" value="TreeGrafter"/>
</dbReference>
<sequence>MVCPACSKKQELNKPLRGILEVDFELQDEDNPEKFNVLDFLPVRAKFFPPIPVGNTPLWRPVNLRKILGFSNLFLKDDTLNPTGSLKDRASYLVAAFAKEHGIKDVVIASTGNAASSMAGVGAAQGLNITIFVPVSAPKAKIIQSLQYGARVIPVDGNYDRAYDLSLEYSKITGSLSRNTAYNPLTIEGKKTVSIEIFKQLGRVPDYIFVPVGDGVILGGVYKGFRDLKRLGLADTIPVVYAIQAEGSDAICKALENGSFEPINARTVADSISVNIPRNGYYAIKQLKDFGGKCVKVNDGEILEAQKLLASTTGLFAEPAASASLAGFIKVKDTLNRDSVVVLLITGNGLKDIDAAKRRLEFPQRAIRNIEEIVR</sequence>
<dbReference type="CDD" id="cd01563">
    <property type="entry name" value="Thr-synth_1"/>
    <property type="match status" value="1"/>
</dbReference>
<evidence type="ECO:0000256" key="5">
    <source>
        <dbReference type="NCBIfam" id="TIGR00260"/>
    </source>
</evidence>
<proteinExistence type="inferred from homology"/>
<evidence type="ECO:0000256" key="3">
    <source>
        <dbReference type="ARBA" id="ARBA00022898"/>
    </source>
</evidence>
<comment type="similarity">
    <text evidence="2">Belongs to the threonine synthase family.</text>
</comment>
<keyword evidence="4 8" id="KW-0456">Lyase</keyword>
<dbReference type="GO" id="GO:0006565">
    <property type="term" value="P:L-serine catabolic process"/>
    <property type="evidence" value="ECO:0007669"/>
    <property type="project" value="TreeGrafter"/>
</dbReference>
<dbReference type="GO" id="GO:0004795">
    <property type="term" value="F:threonine synthase activity"/>
    <property type="evidence" value="ECO:0007669"/>
    <property type="project" value="UniProtKB-UniRule"/>
</dbReference>
<dbReference type="Proteomes" id="UP000886014">
    <property type="component" value="Unassembled WGS sequence"/>
</dbReference>
<evidence type="ECO:0000313" key="8">
    <source>
        <dbReference type="EMBL" id="HHF57960.1"/>
    </source>
</evidence>
<feature type="modified residue" description="N6-(pyridoxal phosphate)lysine" evidence="6">
    <location>
        <position position="87"/>
    </location>
</feature>
<protein>
    <recommendedName>
        <fullName evidence="5">Threonine synthase</fullName>
        <ecNumber evidence="5">4.2.3.1</ecNumber>
    </recommendedName>
</protein>
<dbReference type="InterPro" id="IPR004450">
    <property type="entry name" value="Thr_synthase-like"/>
</dbReference>
<comment type="cofactor">
    <cofactor evidence="1 6">
        <name>pyridoxal 5'-phosphate</name>
        <dbReference type="ChEBI" id="CHEBI:597326"/>
    </cofactor>
</comment>
<evidence type="ECO:0000259" key="7">
    <source>
        <dbReference type="Pfam" id="PF00291"/>
    </source>
</evidence>
<dbReference type="GO" id="GO:0009097">
    <property type="term" value="P:isoleucine biosynthetic process"/>
    <property type="evidence" value="ECO:0007669"/>
    <property type="project" value="TreeGrafter"/>
</dbReference>